<dbReference type="InterPro" id="IPR011990">
    <property type="entry name" value="TPR-like_helical_dom_sf"/>
</dbReference>
<reference evidence="2" key="1">
    <citation type="journal article" date="2021" name="Nat. Commun.">
        <title>Connecting structure to function with the recovery of over 1000 high-quality metagenome-assembled genomes from activated sludge using long-read sequencing.</title>
        <authorList>
            <person name="Singleton C.M."/>
            <person name="Petriglieri F."/>
            <person name="Kristensen J.M."/>
            <person name="Kirkegaard R.H."/>
            <person name="Michaelsen T.Y."/>
            <person name="Andersen M.H."/>
            <person name="Kondrotaite Z."/>
            <person name="Karst S.M."/>
            <person name="Dueholm M.S."/>
            <person name="Nielsen P.H."/>
            <person name="Albertsen M."/>
        </authorList>
    </citation>
    <scope>NUCLEOTIDE SEQUENCE [LARGE SCALE GENOMIC DNA]</scope>
</reference>
<comment type="caution">
    <text evidence="1">The sequence shown here is derived from an EMBL/GenBank/DDBJ whole genome shotgun (WGS) entry which is preliminary data.</text>
</comment>
<name>A0A9D7HKI8_9PROT</name>
<evidence type="ECO:0000313" key="2">
    <source>
        <dbReference type="Proteomes" id="UP000807785"/>
    </source>
</evidence>
<dbReference type="Gene3D" id="1.25.40.10">
    <property type="entry name" value="Tetratricopeptide repeat domain"/>
    <property type="match status" value="1"/>
</dbReference>
<sequence length="272" mass="29786">MSSLQLAETSVRDGDPEGALKQLTAAVKTSPADAKLRVFLFQLLCVLGKWDRALTQLELCAEMDVSALAMREMYREAIRCERLRDEVFAGRKSPMLLGEPEGWIALLIESLIRSGRGEAAEAARLREQAFADAPATSGTADDKAFEWIADADMRLGPVLEAIVNGRYYWVPFSRLLQVNIEAPSDLRDFIWAPAQLQFANGGETIALIPSRYPGSAASADGLVALARKTVWDEPQPGVYFGQGQRVFATDVADFDMLAVRSITLDPTLSTSD</sequence>
<dbReference type="Pfam" id="PF14559">
    <property type="entry name" value="TPR_19"/>
    <property type="match status" value="1"/>
</dbReference>
<evidence type="ECO:0000313" key="1">
    <source>
        <dbReference type="EMBL" id="MBK6971663.1"/>
    </source>
</evidence>
<dbReference type="EMBL" id="JADJEV010000001">
    <property type="protein sequence ID" value="MBK6971663.1"/>
    <property type="molecule type" value="Genomic_DNA"/>
</dbReference>
<dbReference type="InterPro" id="IPR009211">
    <property type="entry name" value="TagJ"/>
</dbReference>
<protein>
    <submittedName>
        <fullName evidence="1">Virulence protein SciE type</fullName>
    </submittedName>
</protein>
<dbReference type="PIRSF" id="PIRSF029288">
    <property type="entry name" value="SciE_ImpE"/>
    <property type="match status" value="1"/>
</dbReference>
<proteinExistence type="predicted"/>
<dbReference type="Pfam" id="PF07024">
    <property type="entry name" value="ImpE"/>
    <property type="match status" value="1"/>
</dbReference>
<dbReference type="AlphaFoldDB" id="A0A9D7HKI8"/>
<accession>A0A9D7HKI8</accession>
<organism evidence="1 2">
    <name type="scientific">Candidatus Methylophosphatis roskildensis</name>
    <dbReference type="NCBI Taxonomy" id="2899263"/>
    <lineage>
        <taxon>Bacteria</taxon>
        <taxon>Pseudomonadati</taxon>
        <taxon>Pseudomonadota</taxon>
        <taxon>Betaproteobacteria</taxon>
        <taxon>Nitrosomonadales</taxon>
        <taxon>Sterolibacteriaceae</taxon>
        <taxon>Candidatus Methylophosphatis</taxon>
    </lineage>
</organism>
<dbReference type="SUPFAM" id="SSF144059">
    <property type="entry name" value="ImpE-like"/>
    <property type="match status" value="1"/>
</dbReference>
<gene>
    <name evidence="1" type="ORF">IPH26_01455</name>
</gene>
<dbReference type="Proteomes" id="UP000807785">
    <property type="component" value="Unassembled WGS sequence"/>
</dbReference>